<dbReference type="GO" id="GO:0006272">
    <property type="term" value="P:leading strand elongation"/>
    <property type="evidence" value="ECO:0007669"/>
    <property type="project" value="TreeGrafter"/>
</dbReference>
<evidence type="ECO:0000256" key="4">
    <source>
        <dbReference type="ARBA" id="ARBA00039775"/>
    </source>
</evidence>
<keyword evidence="2" id="KW-0235">DNA replication</keyword>
<dbReference type="CDD" id="cd22928">
    <property type="entry name" value="HFD_POLE3_DPB4"/>
    <property type="match status" value="1"/>
</dbReference>
<dbReference type="Pfam" id="PF00808">
    <property type="entry name" value="CBFD_NFYB_HMF"/>
    <property type="match status" value="1"/>
</dbReference>
<dbReference type="GO" id="GO:0006974">
    <property type="term" value="P:DNA damage response"/>
    <property type="evidence" value="ECO:0007669"/>
    <property type="project" value="TreeGrafter"/>
</dbReference>
<evidence type="ECO:0000259" key="7">
    <source>
        <dbReference type="Pfam" id="PF00808"/>
    </source>
</evidence>
<evidence type="ECO:0000256" key="1">
    <source>
        <dbReference type="ARBA" id="ARBA00004123"/>
    </source>
</evidence>
<reference evidence="8" key="1">
    <citation type="submission" date="2022-07" db="EMBL/GenBank/DDBJ databases">
        <title>Draft genome sequence of Zalerion maritima ATCC 34329, a (micro)plastics degrading marine fungus.</title>
        <authorList>
            <person name="Paco A."/>
            <person name="Goncalves M.F.M."/>
            <person name="Rocha-Santos T.A.P."/>
            <person name="Alves A."/>
        </authorList>
    </citation>
    <scope>NUCLEOTIDE SEQUENCE</scope>
    <source>
        <strain evidence="8">ATCC 34329</strain>
    </source>
</reference>
<feature type="region of interest" description="Disordered" evidence="6">
    <location>
        <begin position="1"/>
        <end position="79"/>
    </location>
</feature>
<dbReference type="PANTHER" id="PTHR46172:SF1">
    <property type="entry name" value="DNA POLYMERASE EPSILON SUBUNIT 3"/>
    <property type="match status" value="1"/>
</dbReference>
<evidence type="ECO:0000256" key="5">
    <source>
        <dbReference type="ARBA" id="ARBA00042096"/>
    </source>
</evidence>
<evidence type="ECO:0000256" key="2">
    <source>
        <dbReference type="ARBA" id="ARBA00022705"/>
    </source>
</evidence>
<name>A0AAD5RYH5_9PEZI</name>
<organism evidence="8 9">
    <name type="scientific">Zalerion maritima</name>
    <dbReference type="NCBI Taxonomy" id="339359"/>
    <lineage>
        <taxon>Eukaryota</taxon>
        <taxon>Fungi</taxon>
        <taxon>Dikarya</taxon>
        <taxon>Ascomycota</taxon>
        <taxon>Pezizomycotina</taxon>
        <taxon>Sordariomycetes</taxon>
        <taxon>Lulworthiomycetidae</taxon>
        <taxon>Lulworthiales</taxon>
        <taxon>Lulworthiaceae</taxon>
        <taxon>Zalerion</taxon>
    </lineage>
</organism>
<evidence type="ECO:0000313" key="8">
    <source>
        <dbReference type="EMBL" id="KAJ2907066.1"/>
    </source>
</evidence>
<evidence type="ECO:0000256" key="6">
    <source>
        <dbReference type="SAM" id="MobiDB-lite"/>
    </source>
</evidence>
<feature type="compositionally biased region" description="Acidic residues" evidence="6">
    <location>
        <begin position="321"/>
        <end position="392"/>
    </location>
</feature>
<feature type="compositionally biased region" description="Low complexity" evidence="6">
    <location>
        <begin position="56"/>
        <end position="65"/>
    </location>
</feature>
<dbReference type="GO" id="GO:0008622">
    <property type="term" value="C:epsilon DNA polymerase complex"/>
    <property type="evidence" value="ECO:0007669"/>
    <property type="project" value="TreeGrafter"/>
</dbReference>
<accession>A0AAD5RYH5</accession>
<evidence type="ECO:0000256" key="3">
    <source>
        <dbReference type="ARBA" id="ARBA00023242"/>
    </source>
</evidence>
<proteinExistence type="predicted"/>
<protein>
    <recommendedName>
        <fullName evidence="4">DNA polymerase epsilon subunit D</fullName>
    </recommendedName>
    <alternativeName>
        <fullName evidence="5">DNA polymerase II subunit D</fullName>
    </alternativeName>
</protein>
<dbReference type="GO" id="GO:0031490">
    <property type="term" value="F:chromatin DNA binding"/>
    <property type="evidence" value="ECO:0007669"/>
    <property type="project" value="TreeGrafter"/>
</dbReference>
<comment type="subcellular location">
    <subcellularLocation>
        <location evidence="1">Nucleus</location>
    </subcellularLocation>
</comment>
<keyword evidence="9" id="KW-1185">Reference proteome</keyword>
<sequence>MPAVKKTEPLPPRKSDGAATTARFVLAEHDPDDDPAFDPPTAPVSTAAPPQPPQPTTNTTTTTPQPKDKDSANGKDKEKDALAIEVGDLGRIVADECACPRDLTLPKSIITRLAKGVLQPNTQIQANAILALSKSATVFINYLAHHANENTLSAGKKTIMPADVFKAVDETEFGFMRAKLEAEFTTGRNTDKHPFPPLRAEFHETNSAKRSSYRKKVAMAKRGGGSSSGAGSGSADVSMMTMDDSVVSNDASMVSGGPAESGRHETAADDDDDNNNNNNSTTSTTGASGPRPKKPKLGPLRKSFGGSGSAAAADHSKMEVDGEQDEEEEGDEEEEVSDAETVPDESQDEEDEEDEEEEEEEDEDEEEQEEDEDDDEAEDQDDDDEDEDMDEEARERRHGRRHYDEALDDRSEED</sequence>
<feature type="region of interest" description="Disordered" evidence="6">
    <location>
        <begin position="187"/>
        <end position="414"/>
    </location>
</feature>
<dbReference type="GO" id="GO:0046982">
    <property type="term" value="F:protein heterodimerization activity"/>
    <property type="evidence" value="ECO:0007669"/>
    <property type="project" value="InterPro"/>
</dbReference>
<comment type="caution">
    <text evidence="8">The sequence shown here is derived from an EMBL/GenBank/DDBJ whole genome shotgun (WGS) entry which is preliminary data.</text>
</comment>
<feature type="domain" description="Transcription factor CBF/NF-Y/archaeal histone" evidence="7">
    <location>
        <begin position="104"/>
        <end position="168"/>
    </location>
</feature>
<feature type="compositionally biased region" description="Basic and acidic residues" evidence="6">
    <location>
        <begin position="1"/>
        <end position="16"/>
    </location>
</feature>
<evidence type="ECO:0000313" key="9">
    <source>
        <dbReference type="Proteomes" id="UP001201980"/>
    </source>
</evidence>
<feature type="compositionally biased region" description="Basic and acidic residues" evidence="6">
    <location>
        <begin position="189"/>
        <end position="207"/>
    </location>
</feature>
<feature type="compositionally biased region" description="Gly residues" evidence="6">
    <location>
        <begin position="222"/>
        <end position="232"/>
    </location>
</feature>
<dbReference type="Proteomes" id="UP001201980">
    <property type="component" value="Unassembled WGS sequence"/>
</dbReference>
<feature type="compositionally biased region" description="Basic and acidic residues" evidence="6">
    <location>
        <begin position="66"/>
        <end position="79"/>
    </location>
</feature>
<dbReference type="PANTHER" id="PTHR46172">
    <property type="entry name" value="DNA POLYMERASE EPSILON SUBUNIT 3"/>
    <property type="match status" value="1"/>
</dbReference>
<dbReference type="GO" id="GO:0008623">
    <property type="term" value="C:CHRAC"/>
    <property type="evidence" value="ECO:0007669"/>
    <property type="project" value="TreeGrafter"/>
</dbReference>
<dbReference type="InterPro" id="IPR009072">
    <property type="entry name" value="Histone-fold"/>
</dbReference>
<dbReference type="Gene3D" id="1.10.20.10">
    <property type="entry name" value="Histone, subunit A"/>
    <property type="match status" value="1"/>
</dbReference>
<feature type="compositionally biased region" description="Low complexity" evidence="6">
    <location>
        <begin position="297"/>
        <end position="313"/>
    </location>
</feature>
<dbReference type="InterPro" id="IPR003958">
    <property type="entry name" value="CBFA_NFYB_domain"/>
</dbReference>
<dbReference type="SUPFAM" id="SSF47113">
    <property type="entry name" value="Histone-fold"/>
    <property type="match status" value="1"/>
</dbReference>
<gene>
    <name evidence="8" type="ORF">MKZ38_008634</name>
</gene>
<dbReference type="EMBL" id="JAKWBI020000005">
    <property type="protein sequence ID" value="KAJ2907066.1"/>
    <property type="molecule type" value="Genomic_DNA"/>
</dbReference>
<dbReference type="InterPro" id="IPR051377">
    <property type="entry name" value="DNA_Pol-Epsilon_Subunit"/>
</dbReference>
<dbReference type="AlphaFoldDB" id="A0AAD5RYH5"/>
<feature type="compositionally biased region" description="Basic and acidic residues" evidence="6">
    <location>
        <begin position="402"/>
        <end position="414"/>
    </location>
</feature>
<feature type="compositionally biased region" description="Low complexity" evidence="6">
    <location>
        <begin position="275"/>
        <end position="285"/>
    </location>
</feature>
<dbReference type="GO" id="GO:0031507">
    <property type="term" value="P:heterochromatin formation"/>
    <property type="evidence" value="ECO:0007669"/>
    <property type="project" value="TreeGrafter"/>
</dbReference>
<keyword evidence="3" id="KW-0539">Nucleus</keyword>